<evidence type="ECO:0000256" key="1">
    <source>
        <dbReference type="SAM" id="MobiDB-lite"/>
    </source>
</evidence>
<gene>
    <name evidence="2" type="ORF">DRJ31_04785</name>
    <name evidence="3" type="ORF">DRJ33_07280</name>
</gene>
<evidence type="ECO:0000313" key="2">
    <source>
        <dbReference type="EMBL" id="RLE49491.1"/>
    </source>
</evidence>
<evidence type="ECO:0000313" key="4">
    <source>
        <dbReference type="Proteomes" id="UP000272051"/>
    </source>
</evidence>
<sequence>MKIKIEPPIGRRGDSLEKELIGLTNISLRGCEEGHGPRFDHQVTEVPTNHPHISSLLKSEFKA</sequence>
<protein>
    <submittedName>
        <fullName evidence="2">Uncharacterized protein</fullName>
    </submittedName>
</protein>
<dbReference type="EMBL" id="QMQV01000033">
    <property type="protein sequence ID" value="RLE49491.1"/>
    <property type="molecule type" value="Genomic_DNA"/>
</dbReference>
<reference evidence="4 5" key="1">
    <citation type="submission" date="2018-06" db="EMBL/GenBank/DDBJ databases">
        <title>Extensive metabolic versatility and redundancy in microbially diverse, dynamic hydrothermal sediments.</title>
        <authorList>
            <person name="Dombrowski N."/>
            <person name="Teske A."/>
            <person name="Baker B.J."/>
        </authorList>
    </citation>
    <scope>NUCLEOTIDE SEQUENCE [LARGE SCALE GENOMIC DNA]</scope>
    <source>
        <strain evidence="3">B34_G17</strain>
        <strain evidence="2">B66_G16</strain>
    </source>
</reference>
<organism evidence="2 5">
    <name type="scientific">Thermoproteota archaeon</name>
    <dbReference type="NCBI Taxonomy" id="2056631"/>
    <lineage>
        <taxon>Archaea</taxon>
        <taxon>Thermoproteota</taxon>
    </lineage>
</organism>
<proteinExistence type="predicted"/>
<comment type="caution">
    <text evidence="2">The sequence shown here is derived from an EMBL/GenBank/DDBJ whole genome shotgun (WGS) entry which is preliminary data.</text>
</comment>
<dbReference type="AlphaFoldDB" id="A0A497ERF2"/>
<name>A0A497ERF2_9CREN</name>
<dbReference type="Proteomes" id="UP000272051">
    <property type="component" value="Unassembled WGS sequence"/>
</dbReference>
<dbReference type="Proteomes" id="UP000278475">
    <property type="component" value="Unassembled WGS sequence"/>
</dbReference>
<accession>A0A497ERF2</accession>
<feature type="region of interest" description="Disordered" evidence="1">
    <location>
        <begin position="40"/>
        <end position="63"/>
    </location>
</feature>
<evidence type="ECO:0000313" key="5">
    <source>
        <dbReference type="Proteomes" id="UP000278475"/>
    </source>
</evidence>
<evidence type="ECO:0000313" key="3">
    <source>
        <dbReference type="EMBL" id="RLE50623.1"/>
    </source>
</evidence>
<dbReference type="EMBL" id="QMQX01000164">
    <property type="protein sequence ID" value="RLE50623.1"/>
    <property type="molecule type" value="Genomic_DNA"/>
</dbReference>